<feature type="compositionally biased region" description="Low complexity" evidence="1">
    <location>
        <begin position="8"/>
        <end position="20"/>
    </location>
</feature>
<protein>
    <submittedName>
        <fullName evidence="2">Uncharacterized protein</fullName>
    </submittedName>
</protein>
<gene>
    <name evidence="2" type="ORF">CFC21_064049</name>
</gene>
<evidence type="ECO:0000256" key="1">
    <source>
        <dbReference type="SAM" id="MobiDB-lite"/>
    </source>
</evidence>
<sequence length="36" mass="4401">RRLRPQRRQPLLRAHGGAPPLRRRRHGARHPHPQRR</sequence>
<reference evidence="2" key="1">
    <citation type="journal article" date="2017" name="Gigascience">
        <title>The first near-complete assembly of the hexaploid bread wheat genome, Triticum aestivum.</title>
        <authorList>
            <person name="Zimin A.V."/>
            <person name="Puiu D."/>
            <person name="Hall R."/>
            <person name="Kingan S."/>
            <person name="Clavijo B.J."/>
            <person name="Salzberg S.L."/>
        </authorList>
    </citation>
    <scope>NUCLEOTIDE SEQUENCE</scope>
    <source>
        <tissue evidence="2">Leaf</tissue>
    </source>
</reference>
<feature type="compositionally biased region" description="Basic residues" evidence="1">
    <location>
        <begin position="21"/>
        <end position="36"/>
    </location>
</feature>
<proteinExistence type="predicted"/>
<accession>A0A9R1KK06</accession>
<feature type="region of interest" description="Disordered" evidence="1">
    <location>
        <begin position="1"/>
        <end position="36"/>
    </location>
</feature>
<comment type="caution">
    <text evidence="2">The sequence shown here is derived from an EMBL/GenBank/DDBJ whole genome shotgun (WGS) entry which is preliminary data.</text>
</comment>
<name>A0A9R1KK06_WHEAT</name>
<evidence type="ECO:0000313" key="2">
    <source>
        <dbReference type="EMBL" id="KAF7056665.1"/>
    </source>
</evidence>
<feature type="non-terminal residue" evidence="2">
    <location>
        <position position="36"/>
    </location>
</feature>
<organism evidence="2">
    <name type="scientific">Triticum aestivum</name>
    <name type="common">Wheat</name>
    <dbReference type="NCBI Taxonomy" id="4565"/>
    <lineage>
        <taxon>Eukaryota</taxon>
        <taxon>Viridiplantae</taxon>
        <taxon>Streptophyta</taxon>
        <taxon>Embryophyta</taxon>
        <taxon>Tracheophyta</taxon>
        <taxon>Spermatophyta</taxon>
        <taxon>Magnoliopsida</taxon>
        <taxon>Liliopsida</taxon>
        <taxon>Poales</taxon>
        <taxon>Poaceae</taxon>
        <taxon>BOP clade</taxon>
        <taxon>Pooideae</taxon>
        <taxon>Triticodae</taxon>
        <taxon>Triticeae</taxon>
        <taxon>Triticinae</taxon>
        <taxon>Triticum</taxon>
    </lineage>
</organism>
<dbReference type="Proteomes" id="UP000815260">
    <property type="component" value="Chromosome 5A"/>
</dbReference>
<dbReference type="EMBL" id="CM022223">
    <property type="protein sequence ID" value="KAF7056665.1"/>
    <property type="molecule type" value="Genomic_DNA"/>
</dbReference>
<dbReference type="AlphaFoldDB" id="A0A9R1KK06"/>
<feature type="non-terminal residue" evidence="2">
    <location>
        <position position="1"/>
    </location>
</feature>
<reference evidence="2" key="2">
    <citation type="submission" date="2020-03" db="EMBL/GenBank/DDBJ databases">
        <title>The second near-complete assembly of the hexaploid bread wheat (Triticum aestivum) genome.</title>
        <authorList>
            <person name="Zimin A.V."/>
            <person name="Puiu D."/>
            <person name="Shumante A."/>
            <person name="Alonge M."/>
            <person name="Salzberg S.L."/>
        </authorList>
    </citation>
    <scope>NUCLEOTIDE SEQUENCE</scope>
    <source>
        <tissue evidence="2">Leaf</tissue>
    </source>
</reference>